<dbReference type="InterPro" id="IPR011009">
    <property type="entry name" value="Kinase-like_dom_sf"/>
</dbReference>
<keyword evidence="10 13" id="KW-0472">Membrane</keyword>
<evidence type="ECO:0000256" key="4">
    <source>
        <dbReference type="ARBA" id="ARBA00022692"/>
    </source>
</evidence>
<evidence type="ECO:0000256" key="10">
    <source>
        <dbReference type="ARBA" id="ARBA00023136"/>
    </source>
</evidence>
<keyword evidence="9 13" id="KW-1133">Transmembrane helix</keyword>
<proteinExistence type="predicted"/>
<reference evidence="17" key="1">
    <citation type="submission" date="2025-08" db="UniProtKB">
        <authorList>
            <consortium name="RefSeq"/>
        </authorList>
    </citation>
    <scope>IDENTIFICATION</scope>
    <source>
        <tissue evidence="17">Fruit stalk</tissue>
    </source>
</reference>
<feature type="binding site" evidence="12">
    <location>
        <position position="531"/>
    </location>
    <ligand>
        <name>ATP</name>
        <dbReference type="ChEBI" id="CHEBI:30616"/>
    </ligand>
</feature>
<dbReference type="GO" id="GO:0010038">
    <property type="term" value="P:response to metal ion"/>
    <property type="evidence" value="ECO:0007669"/>
    <property type="project" value="UniProtKB-ARBA"/>
</dbReference>
<dbReference type="Gene3D" id="2.60.120.430">
    <property type="entry name" value="Galactose-binding lectin"/>
    <property type="match status" value="2"/>
</dbReference>
<dbReference type="FunFam" id="2.60.120.430:FF:000003">
    <property type="entry name" value="FERONIA receptor-like kinase"/>
    <property type="match status" value="1"/>
</dbReference>
<feature type="transmembrane region" description="Helical" evidence="13">
    <location>
        <begin position="445"/>
        <end position="467"/>
    </location>
</feature>
<evidence type="ECO:0000256" key="13">
    <source>
        <dbReference type="SAM" id="Phobius"/>
    </source>
</evidence>
<dbReference type="AlphaFoldDB" id="A0A6P6A2C9"/>
<dbReference type="SUPFAM" id="SSF56112">
    <property type="entry name" value="Protein kinase-like (PK-like)"/>
    <property type="match status" value="1"/>
</dbReference>
<dbReference type="PROSITE" id="PS00108">
    <property type="entry name" value="PROTEIN_KINASE_ST"/>
    <property type="match status" value="1"/>
</dbReference>
<evidence type="ECO:0000256" key="11">
    <source>
        <dbReference type="ARBA" id="ARBA00023180"/>
    </source>
</evidence>
<dbReference type="GeneID" id="111305683"/>
<keyword evidence="5 14" id="KW-0732">Signal</keyword>
<dbReference type="GO" id="GO:0004674">
    <property type="term" value="F:protein serine/threonine kinase activity"/>
    <property type="evidence" value="ECO:0007669"/>
    <property type="project" value="UniProtKB-KW"/>
</dbReference>
<dbReference type="InterPro" id="IPR001245">
    <property type="entry name" value="Ser-Thr/Tyr_kinase_cat_dom"/>
</dbReference>
<evidence type="ECO:0000256" key="8">
    <source>
        <dbReference type="ARBA" id="ARBA00022840"/>
    </source>
</evidence>
<dbReference type="InterPro" id="IPR017441">
    <property type="entry name" value="Protein_kinase_ATP_BS"/>
</dbReference>
<sequence length="814" mass="90382">MMNRSNKSLSLQSLLLLQLSNLCVFIAEEAVPPYIPIENITINCGAFSDSKALDGRLWSGESNSKFPVIHSQNKLSVFLSASTGHVPYITSRHSYSEFTYMVPLTNGQKFIRLHFHLNSYPGFNLSKAFFSVKAGPFTLLRNFSALLHAQGKETLVKEFYVSVKDGQSLNITFTPSSAITDAYAFINGIEIVSMPTNLYYRPANDEGVSFLGQSNLYRFGNDTALEMMHRIRVGGSKIPPAEDTGMYRAWSGDQDYLTVAKPSALPVNSSMNLNFSVVPSFSAPDTIYKTARTMGTNKTMNEHYNLTWQFPVDSDFDYFVRLHFCEFQQEIIKAGDRVFLIVVANLTAETEADVILWSGGNGIPTYKDYAVAIMNGGNRKKQNLSIKLHPAPAWRTLYSDAILNGVEIFKLSKSGDLSGPNPDAIPNLLEPMKPPIEQSGKKRTIIVAVVGLISSFAAISLLFFLILRIRSSKFANNSNRALPSDICRHFSLREIKAATNNFDKNFIIGRGGFGDVYKGFINAGSTPVAIKRLNPGSQQGVLEFRTEIEMLSQLRHQNLVSLMGYCKDNNEMILVYDYMVHGTLRDHLYNTNNPPLQWEKRLKMCIGAAGGLHYLHRGPDHTIIHRDVKTTNILLSEKWVAKVSDFGLSKINELSNTHISTAVKDSFGYLDPEYVRLQQLTEKSDVYSFGVVLCEVLCARAPIDGTVDHLQISLAEWAQHCYNNGTLAQIIDPYLQGKINLPSLLKFGEVAMSCLASEGSKRPAMSEVVCGLELALQLQESGIIGNDENHVNDSTVIDYHVLFTSGSGSLNVGR</sequence>
<dbReference type="InterPro" id="IPR024788">
    <property type="entry name" value="Malectin-like_Carb-bd_dom"/>
</dbReference>
<evidence type="ECO:0000256" key="6">
    <source>
        <dbReference type="ARBA" id="ARBA00022741"/>
    </source>
</evidence>
<dbReference type="PROSITE" id="PS50011">
    <property type="entry name" value="PROTEIN_KINASE_DOM"/>
    <property type="match status" value="1"/>
</dbReference>
<keyword evidence="7" id="KW-0418">Kinase</keyword>
<protein>
    <submittedName>
        <fullName evidence="17">Receptor-like protein kinase FERONIA</fullName>
    </submittedName>
</protein>
<evidence type="ECO:0000259" key="15">
    <source>
        <dbReference type="PROSITE" id="PS50011"/>
    </source>
</evidence>
<comment type="subcellular location">
    <subcellularLocation>
        <location evidence="1">Membrane</location>
        <topology evidence="1">Single-pass type I membrane protein</topology>
    </subcellularLocation>
</comment>
<dbReference type="GO" id="GO:0004714">
    <property type="term" value="F:transmembrane receptor protein tyrosine kinase activity"/>
    <property type="evidence" value="ECO:0007669"/>
    <property type="project" value="InterPro"/>
</dbReference>
<dbReference type="Pfam" id="PF12819">
    <property type="entry name" value="Malectin_like"/>
    <property type="match status" value="1"/>
</dbReference>
<evidence type="ECO:0000313" key="17">
    <source>
        <dbReference type="RefSeq" id="XP_022759144.1"/>
    </source>
</evidence>
<dbReference type="InterPro" id="IPR008271">
    <property type="entry name" value="Ser/Thr_kinase_AS"/>
</dbReference>
<dbReference type="OrthoDB" id="1720310at2759"/>
<evidence type="ECO:0000256" key="12">
    <source>
        <dbReference type="PROSITE-ProRule" id="PRU10141"/>
    </source>
</evidence>
<dbReference type="InterPro" id="IPR000719">
    <property type="entry name" value="Prot_kinase_dom"/>
</dbReference>
<dbReference type="RefSeq" id="XP_022759144.1">
    <property type="nucleotide sequence ID" value="XM_022903409.1"/>
</dbReference>
<keyword evidence="16" id="KW-1185">Reference proteome</keyword>
<dbReference type="Proteomes" id="UP000515121">
    <property type="component" value="Unplaced"/>
</dbReference>
<keyword evidence="6 12" id="KW-0547">Nucleotide-binding</keyword>
<dbReference type="PANTHER" id="PTHR34590">
    <property type="entry name" value="OS03G0124300 PROTEIN-RELATED"/>
    <property type="match status" value="1"/>
</dbReference>
<dbReference type="GO" id="GO:0005524">
    <property type="term" value="F:ATP binding"/>
    <property type="evidence" value="ECO:0007669"/>
    <property type="project" value="UniProtKB-UniRule"/>
</dbReference>
<gene>
    <name evidence="17" type="primary">LOC111305683</name>
</gene>
<evidence type="ECO:0000256" key="1">
    <source>
        <dbReference type="ARBA" id="ARBA00004479"/>
    </source>
</evidence>
<dbReference type="KEGG" id="dzi:111305683"/>
<keyword evidence="2" id="KW-0723">Serine/threonine-protein kinase</keyword>
<evidence type="ECO:0000256" key="7">
    <source>
        <dbReference type="ARBA" id="ARBA00022777"/>
    </source>
</evidence>
<feature type="signal peptide" evidence="14">
    <location>
        <begin position="1"/>
        <end position="25"/>
    </location>
</feature>
<evidence type="ECO:0000256" key="9">
    <source>
        <dbReference type="ARBA" id="ARBA00022989"/>
    </source>
</evidence>
<dbReference type="FunFam" id="2.60.120.430:FF:000007">
    <property type="entry name" value="FERONIA receptor-like kinase"/>
    <property type="match status" value="1"/>
</dbReference>
<evidence type="ECO:0000256" key="14">
    <source>
        <dbReference type="SAM" id="SignalP"/>
    </source>
</evidence>
<evidence type="ECO:0000256" key="5">
    <source>
        <dbReference type="ARBA" id="ARBA00022729"/>
    </source>
</evidence>
<evidence type="ECO:0000256" key="2">
    <source>
        <dbReference type="ARBA" id="ARBA00022527"/>
    </source>
</evidence>
<dbReference type="InterPro" id="IPR045272">
    <property type="entry name" value="ANXUR1/2-like"/>
</dbReference>
<dbReference type="Pfam" id="PF07714">
    <property type="entry name" value="PK_Tyr_Ser-Thr"/>
    <property type="match status" value="1"/>
</dbReference>
<accession>A0A6P6A2C9</accession>
<dbReference type="SMART" id="SM00220">
    <property type="entry name" value="S_TKc"/>
    <property type="match status" value="1"/>
</dbReference>
<keyword evidence="4 13" id="KW-0812">Transmembrane</keyword>
<evidence type="ECO:0000256" key="3">
    <source>
        <dbReference type="ARBA" id="ARBA00022679"/>
    </source>
</evidence>
<feature type="domain" description="Protein kinase" evidence="15">
    <location>
        <begin position="502"/>
        <end position="776"/>
    </location>
</feature>
<organism evidence="16 17">
    <name type="scientific">Durio zibethinus</name>
    <name type="common">Durian</name>
    <dbReference type="NCBI Taxonomy" id="66656"/>
    <lineage>
        <taxon>Eukaryota</taxon>
        <taxon>Viridiplantae</taxon>
        <taxon>Streptophyta</taxon>
        <taxon>Embryophyta</taxon>
        <taxon>Tracheophyta</taxon>
        <taxon>Spermatophyta</taxon>
        <taxon>Magnoliopsida</taxon>
        <taxon>eudicotyledons</taxon>
        <taxon>Gunneridae</taxon>
        <taxon>Pentapetalae</taxon>
        <taxon>rosids</taxon>
        <taxon>malvids</taxon>
        <taxon>Malvales</taxon>
        <taxon>Malvaceae</taxon>
        <taxon>Helicteroideae</taxon>
        <taxon>Durio</taxon>
    </lineage>
</organism>
<keyword evidence="8 12" id="KW-0067">ATP-binding</keyword>
<dbReference type="Gene3D" id="3.30.200.20">
    <property type="entry name" value="Phosphorylase Kinase, domain 1"/>
    <property type="match status" value="1"/>
</dbReference>
<dbReference type="GO" id="GO:0016020">
    <property type="term" value="C:membrane"/>
    <property type="evidence" value="ECO:0007669"/>
    <property type="project" value="UniProtKB-SubCell"/>
</dbReference>
<evidence type="ECO:0000313" key="16">
    <source>
        <dbReference type="Proteomes" id="UP000515121"/>
    </source>
</evidence>
<dbReference type="FunFam" id="1.10.510.10:FF:000252">
    <property type="entry name" value="Receptor-like protein kinase FERONIA"/>
    <property type="match status" value="1"/>
</dbReference>
<dbReference type="PANTHER" id="PTHR34590:SF15">
    <property type="entry name" value="PROTEIN KINASE DOMAIN-CONTAINING PROTEIN"/>
    <property type="match status" value="1"/>
</dbReference>
<dbReference type="CDD" id="cd14066">
    <property type="entry name" value="STKc_IRAK"/>
    <property type="match status" value="1"/>
</dbReference>
<dbReference type="Gene3D" id="1.10.510.10">
    <property type="entry name" value="Transferase(Phosphotransferase) domain 1"/>
    <property type="match status" value="1"/>
</dbReference>
<dbReference type="FunFam" id="3.30.200.20:FF:000645">
    <property type="entry name" value="Receptor-like protein kinase FERONIA"/>
    <property type="match status" value="1"/>
</dbReference>
<keyword evidence="3" id="KW-0808">Transferase</keyword>
<dbReference type="PROSITE" id="PS00107">
    <property type="entry name" value="PROTEIN_KINASE_ATP"/>
    <property type="match status" value="1"/>
</dbReference>
<keyword evidence="11" id="KW-0325">Glycoprotein</keyword>
<name>A0A6P6A2C9_DURZI</name>
<feature type="chain" id="PRO_5028470020" evidence="14">
    <location>
        <begin position="26"/>
        <end position="814"/>
    </location>
</feature>